<sequence>MCSSRALGRAGPARCGRRSPPGRWCSAPRGCPAAGPLHRLRRLGRRPGVREGAHVMADGGCQGNPGVIMPYRKLRDGSELPSWKQQINTVHKHVRARVEHAFAHMNSWALLRNCRRKCSGVHHATRGIALISRNGH</sequence>
<dbReference type="RefSeq" id="WP_156220811.1">
    <property type="nucleotide sequence ID" value="NZ_WOFH01000015.1"/>
</dbReference>
<dbReference type="GO" id="GO:0046872">
    <property type="term" value="F:metal ion binding"/>
    <property type="evidence" value="ECO:0007669"/>
    <property type="project" value="UniProtKB-KW"/>
</dbReference>
<dbReference type="AlphaFoldDB" id="A0A7K1LB41"/>
<accession>A0A7K1LB41</accession>
<feature type="region of interest" description="Disordered" evidence="3">
    <location>
        <begin position="1"/>
        <end position="21"/>
    </location>
</feature>
<name>A0A7K1LB41_9ACTN</name>
<proteinExistence type="predicted"/>
<evidence type="ECO:0000313" key="5">
    <source>
        <dbReference type="EMBL" id="MUN41638.1"/>
    </source>
</evidence>
<evidence type="ECO:0000259" key="4">
    <source>
        <dbReference type="Pfam" id="PF13359"/>
    </source>
</evidence>
<comment type="caution">
    <text evidence="5">The sequence shown here is derived from an EMBL/GenBank/DDBJ whole genome shotgun (WGS) entry which is preliminary data.</text>
</comment>
<evidence type="ECO:0000256" key="1">
    <source>
        <dbReference type="ARBA" id="ARBA00001968"/>
    </source>
</evidence>
<evidence type="ECO:0000256" key="2">
    <source>
        <dbReference type="ARBA" id="ARBA00022723"/>
    </source>
</evidence>
<protein>
    <recommendedName>
        <fullName evidence="4">DDE Tnp4 domain-containing protein</fullName>
    </recommendedName>
</protein>
<keyword evidence="2" id="KW-0479">Metal-binding</keyword>
<reference evidence="5 6" key="1">
    <citation type="submission" date="2019-11" db="EMBL/GenBank/DDBJ databases">
        <authorList>
            <person name="Cao P."/>
        </authorList>
    </citation>
    <scope>NUCLEOTIDE SEQUENCE [LARGE SCALE GENOMIC DNA]</scope>
    <source>
        <strain evidence="5 6">NEAU-AAG5</strain>
    </source>
</reference>
<dbReference type="Pfam" id="PF13359">
    <property type="entry name" value="DDE_Tnp_4"/>
    <property type="match status" value="1"/>
</dbReference>
<organism evidence="5 6">
    <name type="scientific">Actinomadura litoris</name>
    <dbReference type="NCBI Taxonomy" id="2678616"/>
    <lineage>
        <taxon>Bacteria</taxon>
        <taxon>Bacillati</taxon>
        <taxon>Actinomycetota</taxon>
        <taxon>Actinomycetes</taxon>
        <taxon>Streptosporangiales</taxon>
        <taxon>Thermomonosporaceae</taxon>
        <taxon>Actinomadura</taxon>
    </lineage>
</organism>
<dbReference type="EMBL" id="WOFH01000015">
    <property type="protein sequence ID" value="MUN41638.1"/>
    <property type="molecule type" value="Genomic_DNA"/>
</dbReference>
<feature type="domain" description="DDE Tnp4" evidence="4">
    <location>
        <begin position="48"/>
        <end position="117"/>
    </location>
</feature>
<evidence type="ECO:0000313" key="6">
    <source>
        <dbReference type="Proteomes" id="UP000432015"/>
    </source>
</evidence>
<evidence type="ECO:0000256" key="3">
    <source>
        <dbReference type="SAM" id="MobiDB-lite"/>
    </source>
</evidence>
<dbReference type="Proteomes" id="UP000432015">
    <property type="component" value="Unassembled WGS sequence"/>
</dbReference>
<dbReference type="InterPro" id="IPR027806">
    <property type="entry name" value="HARBI1_dom"/>
</dbReference>
<gene>
    <name evidence="5" type="ORF">GNZ18_34375</name>
</gene>
<comment type="cofactor">
    <cofactor evidence="1">
        <name>a divalent metal cation</name>
        <dbReference type="ChEBI" id="CHEBI:60240"/>
    </cofactor>
</comment>
<keyword evidence="6" id="KW-1185">Reference proteome</keyword>